<dbReference type="InterPro" id="IPR036390">
    <property type="entry name" value="WH_DNA-bd_sf"/>
</dbReference>
<name>A0A919JKW0_9ACTN</name>
<protein>
    <submittedName>
        <fullName evidence="5">Transcriptional regulator</fullName>
    </submittedName>
</protein>
<evidence type="ECO:0000256" key="2">
    <source>
        <dbReference type="ARBA" id="ARBA00023125"/>
    </source>
</evidence>
<dbReference type="InterPro" id="IPR051011">
    <property type="entry name" value="Metal_resp_trans_reg"/>
</dbReference>
<dbReference type="EMBL" id="BOMQ01000076">
    <property type="protein sequence ID" value="GIE52874.1"/>
    <property type="molecule type" value="Genomic_DNA"/>
</dbReference>
<dbReference type="Proteomes" id="UP000647172">
    <property type="component" value="Unassembled WGS sequence"/>
</dbReference>
<dbReference type="SUPFAM" id="SSF46785">
    <property type="entry name" value="Winged helix' DNA-binding domain"/>
    <property type="match status" value="1"/>
</dbReference>
<dbReference type="InterPro" id="IPR001845">
    <property type="entry name" value="HTH_ArsR_DNA-bd_dom"/>
</dbReference>
<dbReference type="InterPro" id="IPR036388">
    <property type="entry name" value="WH-like_DNA-bd_sf"/>
</dbReference>
<gene>
    <name evidence="5" type="ORF">Ani05nite_64080</name>
</gene>
<evidence type="ECO:0000313" key="6">
    <source>
        <dbReference type="Proteomes" id="UP000647172"/>
    </source>
</evidence>
<dbReference type="AlphaFoldDB" id="A0A919JKW0"/>
<evidence type="ECO:0000259" key="4">
    <source>
        <dbReference type="SMART" id="SM00418"/>
    </source>
</evidence>
<proteinExistence type="predicted"/>
<dbReference type="RefSeq" id="WP_203774589.1">
    <property type="nucleotide sequence ID" value="NZ_BAAAYJ010000108.1"/>
</dbReference>
<sequence>MSEWLVDADVLARSRFRVSAFAETVAALLVLLGRPAAPGQLSDVAGLRAAFRERLARNPVEAAFARSAVVPFWVADFLCTPPGDDERDFADELGRLRRTPDEVLLADLAVCLGGREPAAVLRRPGLAGSVAGLLTWVWETAVRPDWPRRAHAFEADIVARTRDLSAGGWAAALGGLRPGMRWLGEGRLQINGYAFPPRDLRDATLLFIPTTTRGGWVGWDPPHRFSIVYPCAGLLAAQLVTAPDALARLIGPGRATILAALAAPMSTTQLVAVTGHGLGSVGNHLRVLLEARLVRRRRAGRSVLYYRTELGDELAADDPAS</sequence>
<keyword evidence="1" id="KW-0805">Transcription regulation</keyword>
<evidence type="ECO:0000313" key="5">
    <source>
        <dbReference type="EMBL" id="GIE52874.1"/>
    </source>
</evidence>
<dbReference type="GO" id="GO:0003700">
    <property type="term" value="F:DNA-binding transcription factor activity"/>
    <property type="evidence" value="ECO:0007669"/>
    <property type="project" value="InterPro"/>
</dbReference>
<keyword evidence="2" id="KW-0238">DNA-binding</keyword>
<keyword evidence="6" id="KW-1185">Reference proteome</keyword>
<dbReference type="GO" id="GO:0003677">
    <property type="term" value="F:DNA binding"/>
    <property type="evidence" value="ECO:0007669"/>
    <property type="project" value="UniProtKB-KW"/>
</dbReference>
<reference evidence="5" key="1">
    <citation type="submission" date="2021-01" db="EMBL/GenBank/DDBJ databases">
        <title>Whole genome shotgun sequence of Actinoplanes nipponensis NBRC 14063.</title>
        <authorList>
            <person name="Komaki H."/>
            <person name="Tamura T."/>
        </authorList>
    </citation>
    <scope>NUCLEOTIDE SEQUENCE</scope>
    <source>
        <strain evidence="5">NBRC 14063</strain>
    </source>
</reference>
<dbReference type="SMART" id="SM00418">
    <property type="entry name" value="HTH_ARSR"/>
    <property type="match status" value="1"/>
</dbReference>
<dbReference type="Gene3D" id="1.10.10.10">
    <property type="entry name" value="Winged helix-like DNA-binding domain superfamily/Winged helix DNA-binding domain"/>
    <property type="match status" value="1"/>
</dbReference>
<organism evidence="5 6">
    <name type="scientific">Actinoplanes nipponensis</name>
    <dbReference type="NCBI Taxonomy" id="135950"/>
    <lineage>
        <taxon>Bacteria</taxon>
        <taxon>Bacillati</taxon>
        <taxon>Actinomycetota</taxon>
        <taxon>Actinomycetes</taxon>
        <taxon>Micromonosporales</taxon>
        <taxon>Micromonosporaceae</taxon>
        <taxon>Actinoplanes</taxon>
    </lineage>
</organism>
<dbReference type="PANTHER" id="PTHR43132">
    <property type="entry name" value="ARSENICAL RESISTANCE OPERON REPRESSOR ARSR-RELATED"/>
    <property type="match status" value="1"/>
</dbReference>
<evidence type="ECO:0000256" key="3">
    <source>
        <dbReference type="ARBA" id="ARBA00023163"/>
    </source>
</evidence>
<comment type="caution">
    <text evidence="5">The sequence shown here is derived from an EMBL/GenBank/DDBJ whole genome shotgun (WGS) entry which is preliminary data.</text>
</comment>
<accession>A0A919JKW0</accession>
<feature type="domain" description="HTH arsR-type" evidence="4">
    <location>
        <begin position="245"/>
        <end position="316"/>
    </location>
</feature>
<evidence type="ECO:0000256" key="1">
    <source>
        <dbReference type="ARBA" id="ARBA00023015"/>
    </source>
</evidence>
<keyword evidence="3" id="KW-0804">Transcription</keyword>
<dbReference type="PANTHER" id="PTHR43132:SF6">
    <property type="entry name" value="HTH-TYPE TRANSCRIPTIONAL REPRESSOR CZRA"/>
    <property type="match status" value="1"/>
</dbReference>